<gene>
    <name evidence="3" type="ORF">DMP03_12315</name>
</gene>
<evidence type="ECO:0000313" key="3">
    <source>
        <dbReference type="EMBL" id="KAB7513177.1"/>
    </source>
</evidence>
<dbReference type="AlphaFoldDB" id="A0A5N5U3V9"/>
<comment type="caution">
    <text evidence="3">The sequence shown here is derived from an EMBL/GenBank/DDBJ whole genome shotgun (WGS) entry which is preliminary data.</text>
</comment>
<dbReference type="GO" id="GO:0003676">
    <property type="term" value="F:nucleic acid binding"/>
    <property type="evidence" value="ECO:0007669"/>
    <property type="project" value="InterPro"/>
</dbReference>
<name>A0A5N5U3V9_9EURY</name>
<evidence type="ECO:0000256" key="1">
    <source>
        <dbReference type="SAM" id="MobiDB-lite"/>
    </source>
</evidence>
<dbReference type="Proteomes" id="UP000326302">
    <property type="component" value="Unassembled WGS sequence"/>
</dbReference>
<dbReference type="InterPro" id="IPR009537">
    <property type="entry name" value="DUF1156"/>
</dbReference>
<dbReference type="GO" id="GO:0032259">
    <property type="term" value="P:methylation"/>
    <property type="evidence" value="ECO:0007669"/>
    <property type="project" value="InterPro"/>
</dbReference>
<dbReference type="Pfam" id="PF06634">
    <property type="entry name" value="DUF1156"/>
    <property type="match status" value="1"/>
</dbReference>
<dbReference type="GO" id="GO:0008168">
    <property type="term" value="F:methyltransferase activity"/>
    <property type="evidence" value="ECO:0007669"/>
    <property type="project" value="InterPro"/>
</dbReference>
<feature type="region of interest" description="Disordered" evidence="1">
    <location>
        <begin position="1"/>
        <end position="20"/>
    </location>
</feature>
<geneLocation type="plasmid" evidence="3">
    <name>unnamed2</name>
</geneLocation>
<dbReference type="InterPro" id="IPR029063">
    <property type="entry name" value="SAM-dependent_MTases_sf"/>
</dbReference>
<evidence type="ECO:0000313" key="4">
    <source>
        <dbReference type="Proteomes" id="UP000326302"/>
    </source>
</evidence>
<dbReference type="SUPFAM" id="SSF53335">
    <property type="entry name" value="S-adenosyl-L-methionine-dependent methyltransferases"/>
    <property type="match status" value="1"/>
</dbReference>
<dbReference type="EMBL" id="QJOW01000006">
    <property type="protein sequence ID" value="KAB7513177.1"/>
    <property type="molecule type" value="Genomic_DNA"/>
</dbReference>
<dbReference type="Gene3D" id="3.40.50.150">
    <property type="entry name" value="Vaccinia Virus protein VP39"/>
    <property type="match status" value="2"/>
</dbReference>
<dbReference type="InterPro" id="IPR002052">
    <property type="entry name" value="DNA_methylase_N6_adenine_CS"/>
</dbReference>
<proteinExistence type="predicted"/>
<keyword evidence="3" id="KW-0614">Plasmid</keyword>
<evidence type="ECO:0000259" key="2">
    <source>
        <dbReference type="Pfam" id="PF06634"/>
    </source>
</evidence>
<accession>A0A5N5U3V9</accession>
<dbReference type="OrthoDB" id="93530at2157"/>
<sequence>MSGQLPEGEEERGRPGLPIEEGFPIERINEIAEKESRAKQHYRPVYTMHKWWARRPGCLFRAISLYSLLDDTTDLSDVSVYEPGENQTLGANGLSKEDLISAIGETSIENPEPLWDFYPKDVRIEDKKVLDPFMGGGTSLVEASRFGAETVGYDLNPVAWFVTKKELEAGQTDPEKLQAAFEQVKDDVADEITQYYRTPCPNADHEHGDGHDADVMYNFWVKELDCVSCGYTVPLFKDYRVAAGRYENDGKDNVLCPNCDSVTLVDDWQSESSCTECSYEWTPKTGNVTRGGYYNCPECGQKESIIEAIDQLGTPELRLYAIEYYCEDCDESGEEKAAYKGYKKAESPDKNIYEEAKQTWATRTDLKEYVPQEDIPEGAITASSSISGNDVFEYDYAQWSNMFSERQLLCFALLQRSIDKISDQNLKEYLILALSESLRYTNLMVSYNTSYNKIGDLFRTNSFAPPTYPIENNVWGTKWGSGTFTAMFDMILKGVEYANAPTDRYVTDGETIETPEFAQPIGQNSKVHQGDMRTIEDEDEYDLVLTDPPYYDNIIYSEVSDYFYVWQKILLEDEYPGFDQDKTPRAESIVTNPYLDKTAEDFEHEMGQALEVINRALKDDGTLAFTYHHSDEESWGELLESLCNTGFEVTATYPINSDLNKFIGGEAVSFDIVIVARPTEERTPIAWRDLRIKTLNKLDKIQAGLEEHRDLTEGDIGVIEMGACFAEYSKHHGEVRRGGDIMTAKEAVQEIYGIIQNNALGEQDLFLDLRRAHKPGYNDLNKLLRRSDASEEELREKKLFRMDGDTFVLGDWNDEQRQAYVQNAVEGDGEPSTLDKAHYLRYRYEQGKSPAEYLERWDRNELAELCESLAAASDDETYLKMVGLDLSLEHYTED</sequence>
<dbReference type="PROSITE" id="PS00092">
    <property type="entry name" value="N6_MTASE"/>
    <property type="match status" value="1"/>
</dbReference>
<protein>
    <submittedName>
        <fullName evidence="3">DUF1156 domain-containing protein</fullName>
    </submittedName>
</protein>
<organism evidence="3 4">
    <name type="scientific">Halosegnis rubeus</name>
    <dbReference type="NCBI Taxonomy" id="2212850"/>
    <lineage>
        <taxon>Archaea</taxon>
        <taxon>Methanobacteriati</taxon>
        <taxon>Methanobacteriota</taxon>
        <taxon>Stenosarchaea group</taxon>
        <taxon>Halobacteria</taxon>
        <taxon>Halobacteriales</taxon>
        <taxon>Natronomonadaceae</taxon>
        <taxon>Halosegnis</taxon>
    </lineage>
</organism>
<feature type="domain" description="DUF1156" evidence="2">
    <location>
        <begin position="23"/>
        <end position="74"/>
    </location>
</feature>
<dbReference type="RefSeq" id="WP_152120850.1">
    <property type="nucleotide sequence ID" value="NZ_QJOW01000006.1"/>
</dbReference>
<reference evidence="3 4" key="1">
    <citation type="submission" date="2019-10" db="EMBL/GenBank/DDBJ databases">
        <title>Unraveling microbial dark matter from salterns through culturing: the case of the genus Halosegnis.</title>
        <authorList>
            <person name="Duran-Viseras A."/>
            <person name="Andrei A.-S."/>
            <person name="Vera-Gargallo B."/>
            <person name="Ghai R."/>
            <person name="Sanchez-Porro C."/>
            <person name="Ventosa A."/>
        </authorList>
    </citation>
    <scope>NUCLEOTIDE SEQUENCE [LARGE SCALE GENOMIC DNA]</scope>
    <source>
        <strain evidence="3 4">F17-44</strain>
        <plasmid evidence="3">unnamed2</plasmid>
    </source>
</reference>